<dbReference type="Gene3D" id="3.40.50.10310">
    <property type="entry name" value="Creatininase"/>
    <property type="match status" value="1"/>
</dbReference>
<dbReference type="GO" id="GO:0046872">
    <property type="term" value="F:metal ion binding"/>
    <property type="evidence" value="ECO:0007669"/>
    <property type="project" value="UniProtKB-KW"/>
</dbReference>
<comment type="cofactor">
    <cofactor evidence="1">
        <name>Zn(2+)</name>
        <dbReference type="ChEBI" id="CHEBI:29105"/>
    </cofactor>
</comment>
<dbReference type="InterPro" id="IPR003785">
    <property type="entry name" value="Creatininase/forma_Hydrolase"/>
</dbReference>
<keyword evidence="2" id="KW-0479">Metal-binding</keyword>
<proteinExistence type="inferred from homology"/>
<reference evidence="7" key="1">
    <citation type="submission" date="2017-05" db="EMBL/GenBank/DDBJ databases">
        <title>Improved OligoMM genomes.</title>
        <authorList>
            <person name="Garzetti D."/>
        </authorList>
    </citation>
    <scope>NUCLEOTIDE SEQUENCE [LARGE SCALE GENOMIC DNA]</scope>
    <source>
        <strain evidence="7">YL45</strain>
    </source>
</reference>
<evidence type="ECO:0000256" key="2">
    <source>
        <dbReference type="ARBA" id="ARBA00022723"/>
    </source>
</evidence>
<dbReference type="PANTHER" id="PTHR35005">
    <property type="entry name" value="3-DEHYDRO-SCYLLO-INOSOSE HYDROLASE"/>
    <property type="match status" value="1"/>
</dbReference>
<gene>
    <name evidence="6" type="ORF">ADH67_01545</name>
</gene>
<dbReference type="GeneID" id="78363207"/>
<dbReference type="EMBL" id="NHMP01000001">
    <property type="protein sequence ID" value="OXE51007.1"/>
    <property type="molecule type" value="Genomic_DNA"/>
</dbReference>
<sequence length="256" mass="28229">MSVWLQTKSWEEAKEAIKQSKGVAIVPIGSVEQHSYHLPVGTDTYVAMTIGEEAAEKTGAVLTPPVWFGWSPHHMVLPGTLTIRPEVLSELTYDIIKSLVAHGLNKIILINGHRIVNVVWMQLCAQKAQSELGCTVKIFDPAYMSKDIVKKLGFGPVGHAEEIETSHMMARYPDLVHLEKAVDNPIKDTPLYSVDPTYEHDTLCYVPSTLEHAKAAAEKSGGCTGKPSKADAERGQIYHDHLVENLVKVVKDLQNS</sequence>
<dbReference type="SUPFAM" id="SSF102215">
    <property type="entry name" value="Creatininase"/>
    <property type="match status" value="1"/>
</dbReference>
<evidence type="ECO:0000256" key="1">
    <source>
        <dbReference type="ARBA" id="ARBA00001947"/>
    </source>
</evidence>
<organism evidence="6 7">
    <name type="scientific">Turicimonas muris</name>
    <dbReference type="NCBI Taxonomy" id="1796652"/>
    <lineage>
        <taxon>Bacteria</taxon>
        <taxon>Pseudomonadati</taxon>
        <taxon>Pseudomonadota</taxon>
        <taxon>Betaproteobacteria</taxon>
        <taxon>Burkholderiales</taxon>
        <taxon>Sutterellaceae</taxon>
        <taxon>Turicimonas</taxon>
    </lineage>
</organism>
<evidence type="ECO:0000313" key="6">
    <source>
        <dbReference type="EMBL" id="OXE51007.1"/>
    </source>
</evidence>
<dbReference type="GO" id="GO:0009231">
    <property type="term" value="P:riboflavin biosynthetic process"/>
    <property type="evidence" value="ECO:0007669"/>
    <property type="project" value="TreeGrafter"/>
</dbReference>
<comment type="similarity">
    <text evidence="5">Belongs to the creatininase superfamily.</text>
</comment>
<dbReference type="Pfam" id="PF02633">
    <property type="entry name" value="Creatininase"/>
    <property type="match status" value="1"/>
</dbReference>
<dbReference type="Proteomes" id="UP000214610">
    <property type="component" value="Unassembled WGS sequence"/>
</dbReference>
<accession>A0A227KT23</accession>
<protein>
    <submittedName>
        <fullName evidence="6">Creatininase</fullName>
    </submittedName>
</protein>
<keyword evidence="3" id="KW-0378">Hydrolase</keyword>
<evidence type="ECO:0000256" key="4">
    <source>
        <dbReference type="ARBA" id="ARBA00022833"/>
    </source>
</evidence>
<evidence type="ECO:0000256" key="5">
    <source>
        <dbReference type="ARBA" id="ARBA00024029"/>
    </source>
</evidence>
<keyword evidence="7" id="KW-1185">Reference proteome</keyword>
<keyword evidence="4" id="KW-0862">Zinc</keyword>
<dbReference type="InterPro" id="IPR024087">
    <property type="entry name" value="Creatininase-like_sf"/>
</dbReference>
<dbReference type="PANTHER" id="PTHR35005:SF1">
    <property type="entry name" value="2-AMINO-5-FORMYLAMINO-6-RIBOSYLAMINOPYRIMIDIN-4(3H)-ONE 5'-MONOPHOSPHATE DEFORMYLASE"/>
    <property type="match status" value="1"/>
</dbReference>
<dbReference type="RefSeq" id="WP_066590999.1">
    <property type="nucleotide sequence ID" value="NZ_CAJTBZ010000006.1"/>
</dbReference>
<name>A0A227KT23_9BURK</name>
<comment type="caution">
    <text evidence="6">The sequence shown here is derived from an EMBL/GenBank/DDBJ whole genome shotgun (WGS) entry which is preliminary data.</text>
</comment>
<dbReference type="AlphaFoldDB" id="A0A227KT23"/>
<evidence type="ECO:0000256" key="3">
    <source>
        <dbReference type="ARBA" id="ARBA00022801"/>
    </source>
</evidence>
<dbReference type="GO" id="GO:0016811">
    <property type="term" value="F:hydrolase activity, acting on carbon-nitrogen (but not peptide) bonds, in linear amides"/>
    <property type="evidence" value="ECO:0007669"/>
    <property type="project" value="TreeGrafter"/>
</dbReference>
<evidence type="ECO:0000313" key="7">
    <source>
        <dbReference type="Proteomes" id="UP000214610"/>
    </source>
</evidence>